<evidence type="ECO:0000256" key="4">
    <source>
        <dbReference type="ARBA" id="ARBA00022989"/>
    </source>
</evidence>
<dbReference type="GeneID" id="54359547"/>
<reference evidence="8" key="1">
    <citation type="submission" date="2020-01" db="EMBL/GenBank/DDBJ databases">
        <authorList>
            <consortium name="DOE Joint Genome Institute"/>
            <person name="Haridas S."/>
            <person name="Albert R."/>
            <person name="Binder M."/>
            <person name="Bloem J."/>
            <person name="Labutti K."/>
            <person name="Salamov A."/>
            <person name="Andreopoulos B."/>
            <person name="Baker S.E."/>
            <person name="Barry K."/>
            <person name="Bills G."/>
            <person name="Bluhm B.H."/>
            <person name="Cannon C."/>
            <person name="Castanera R."/>
            <person name="Culley D.E."/>
            <person name="Daum C."/>
            <person name="Ezra D."/>
            <person name="Gonzalez J.B."/>
            <person name="Henrissat B."/>
            <person name="Kuo A."/>
            <person name="Liang C."/>
            <person name="Lipzen A."/>
            <person name="Lutzoni F."/>
            <person name="Magnuson J."/>
            <person name="Mondo S."/>
            <person name="Nolan M."/>
            <person name="Ohm R."/>
            <person name="Pangilinan J."/>
            <person name="Park H.-J."/>
            <person name="Ramirez L."/>
            <person name="Alfaro M."/>
            <person name="Sun H."/>
            <person name="Tritt A."/>
            <person name="Yoshinaga Y."/>
            <person name="Zwiers L.-H."/>
            <person name="Turgeon B.G."/>
            <person name="Goodwin S.B."/>
            <person name="Spatafora J.W."/>
            <person name="Crous P.W."/>
            <person name="Grigoriev I.V."/>
        </authorList>
    </citation>
    <scope>NUCLEOTIDE SEQUENCE</scope>
    <source>
        <strain evidence="8">CBS 342.82</strain>
    </source>
</reference>
<evidence type="ECO:0000256" key="5">
    <source>
        <dbReference type="ARBA" id="ARBA00023136"/>
    </source>
</evidence>
<dbReference type="InterPro" id="IPR054549">
    <property type="entry name" value="UVB_sens_RUS_dom"/>
</dbReference>
<evidence type="ECO:0000313" key="7">
    <source>
        <dbReference type="Proteomes" id="UP000504637"/>
    </source>
</evidence>
<dbReference type="PANTHER" id="PTHR12770:SF31">
    <property type="entry name" value="RUS FAMILY MEMBER 1"/>
    <property type="match status" value="1"/>
</dbReference>
<evidence type="ECO:0000256" key="1">
    <source>
        <dbReference type="ARBA" id="ARBA00004370"/>
    </source>
</evidence>
<name>A0A6J3M012_9PEZI</name>
<dbReference type="RefSeq" id="XP_033457263.1">
    <property type="nucleotide sequence ID" value="XM_033601747.1"/>
</dbReference>
<evidence type="ECO:0000256" key="2">
    <source>
        <dbReference type="ARBA" id="ARBA00007558"/>
    </source>
</evidence>
<reference evidence="8" key="2">
    <citation type="submission" date="2020-04" db="EMBL/GenBank/DDBJ databases">
        <authorList>
            <consortium name="NCBI Genome Project"/>
        </authorList>
    </citation>
    <scope>NUCLEOTIDE SEQUENCE</scope>
    <source>
        <strain evidence="8">CBS 342.82</strain>
    </source>
</reference>
<dbReference type="Proteomes" id="UP000504637">
    <property type="component" value="Unplaced"/>
</dbReference>
<keyword evidence="7" id="KW-1185">Reference proteome</keyword>
<keyword evidence="4" id="KW-1133">Transmembrane helix</keyword>
<comment type="subcellular location">
    <subcellularLocation>
        <location evidence="1">Membrane</location>
    </subcellularLocation>
</comment>
<evidence type="ECO:0000259" key="6">
    <source>
        <dbReference type="Pfam" id="PF04884"/>
    </source>
</evidence>
<dbReference type="AlphaFoldDB" id="A0A6J3M012"/>
<reference evidence="8" key="3">
    <citation type="submission" date="2025-08" db="UniProtKB">
        <authorList>
            <consortium name="RefSeq"/>
        </authorList>
    </citation>
    <scope>IDENTIFICATION</scope>
    <source>
        <strain evidence="8">CBS 342.82</strain>
    </source>
</reference>
<dbReference type="OrthoDB" id="364779at2759"/>
<dbReference type="InterPro" id="IPR006968">
    <property type="entry name" value="RUS_fam"/>
</dbReference>
<sequence length="457" mass="49286">MTSSSSMLEIREFDGAGNLTATYVESATDKLTPARRVDVIPPNDTKSSRQKFLDIFLPVGFPHTVTEDYLEYQIYASDSLQAFASSIASLLSSRAVLSTVGVGDSSASPTAALLLSILQESLGRIATIAFAHRLGTALEPECKLYRLLADVLNDAAFLLDCLSPALPRGFVRVLVLSTSSVLRALCGVAAGSAKASLSAHFARAGENLGELNAKDSSQETIISLLGLLVGSVVVTHVVSRTATWSLLVGLLAVHLETNRRAVRAVRMRVMNRQRAALVWHCLRQGRVPSLEQISREERIFEWDGVLRGRDGGIVGHCTIGASIGRLAHGLADANKSTGAVSTSGTHLSTIMDLYADAPYVLWSDGHPALEQYPMRLLAVLKKDASKRDLLVAWWQALIISCAEKASMSQNVLDTFRQSRREALALLEKYEVSLKDKGWNIDGSVLETVAGTRITVGG</sequence>
<dbReference type="GO" id="GO:0016020">
    <property type="term" value="C:membrane"/>
    <property type="evidence" value="ECO:0007669"/>
    <property type="project" value="UniProtKB-SubCell"/>
</dbReference>
<proteinExistence type="inferred from homology"/>
<protein>
    <submittedName>
        <fullName evidence="8">DUF647-domain-containing protein</fullName>
    </submittedName>
</protein>
<evidence type="ECO:0000313" key="8">
    <source>
        <dbReference type="RefSeq" id="XP_033457263.1"/>
    </source>
</evidence>
<keyword evidence="3" id="KW-0812">Transmembrane</keyword>
<gene>
    <name evidence="8" type="ORF">K489DRAFT_324327</name>
</gene>
<organism evidence="8">
    <name type="scientific">Dissoconium aciculare CBS 342.82</name>
    <dbReference type="NCBI Taxonomy" id="1314786"/>
    <lineage>
        <taxon>Eukaryota</taxon>
        <taxon>Fungi</taxon>
        <taxon>Dikarya</taxon>
        <taxon>Ascomycota</taxon>
        <taxon>Pezizomycotina</taxon>
        <taxon>Dothideomycetes</taxon>
        <taxon>Dothideomycetidae</taxon>
        <taxon>Mycosphaerellales</taxon>
        <taxon>Dissoconiaceae</taxon>
        <taxon>Dissoconium</taxon>
    </lineage>
</organism>
<comment type="similarity">
    <text evidence="2">Belongs to the RUS1 family.</text>
</comment>
<keyword evidence="5" id="KW-0472">Membrane</keyword>
<feature type="domain" description="Protein root UVB sensitive/RUS" evidence="6">
    <location>
        <begin position="44"/>
        <end position="280"/>
    </location>
</feature>
<evidence type="ECO:0000256" key="3">
    <source>
        <dbReference type="ARBA" id="ARBA00022692"/>
    </source>
</evidence>
<accession>A0A6J3M012</accession>
<dbReference type="PANTHER" id="PTHR12770">
    <property type="entry name" value="RUS1 FAMILY PROTEIN C16ORF58"/>
    <property type="match status" value="1"/>
</dbReference>
<dbReference type="Pfam" id="PF04884">
    <property type="entry name" value="UVB_sens_prot"/>
    <property type="match status" value="1"/>
</dbReference>